<dbReference type="InterPro" id="IPR011992">
    <property type="entry name" value="EF-hand-dom_pair"/>
</dbReference>
<evidence type="ECO:0000256" key="9">
    <source>
        <dbReference type="ARBA" id="ARBA00023136"/>
    </source>
</evidence>
<dbReference type="PANTHER" id="PTHR11216:SF173">
    <property type="entry name" value="ACTIN CYTOSKELETON-REGULATORY COMPLEX PROTEIN PAN1"/>
    <property type="match status" value="1"/>
</dbReference>
<dbReference type="GO" id="GO:0030479">
    <property type="term" value="C:actin cortical patch"/>
    <property type="evidence" value="ECO:0007669"/>
    <property type="project" value="UniProtKB-SubCell"/>
</dbReference>
<keyword evidence="8" id="KW-0175">Coiled coil</keyword>
<feature type="domain" description="EH" evidence="12">
    <location>
        <begin position="9"/>
        <end position="116"/>
    </location>
</feature>
<evidence type="ECO:0000256" key="5">
    <source>
        <dbReference type="ARBA" id="ARBA00022583"/>
    </source>
</evidence>
<dbReference type="SUPFAM" id="SSF47473">
    <property type="entry name" value="EF-hand"/>
    <property type="match status" value="1"/>
</dbReference>
<evidence type="ECO:0000313" key="13">
    <source>
        <dbReference type="EMBL" id="KIK01372.1"/>
    </source>
</evidence>
<keyword evidence="14" id="KW-1185">Reference proteome</keyword>
<name>A0A0C9XUP2_9AGAR</name>
<dbReference type="InterPro" id="IPR000261">
    <property type="entry name" value="EH_dom"/>
</dbReference>
<dbReference type="STRING" id="1095629.A0A0C9XUP2"/>
<dbReference type="GO" id="GO:0005768">
    <property type="term" value="C:endosome"/>
    <property type="evidence" value="ECO:0007669"/>
    <property type="project" value="UniProtKB-SubCell"/>
</dbReference>
<keyword evidence="9" id="KW-0472">Membrane</keyword>
<dbReference type="HOGENOM" id="CLU_2027114_0_0_1"/>
<dbReference type="OrthoDB" id="1716625at2759"/>
<dbReference type="CDD" id="cd00052">
    <property type="entry name" value="EH"/>
    <property type="match status" value="1"/>
</dbReference>
<evidence type="ECO:0000256" key="10">
    <source>
        <dbReference type="ARBA" id="ARBA00023212"/>
    </source>
</evidence>
<dbReference type="AlphaFoldDB" id="A0A0C9XUP2"/>
<evidence type="ECO:0000256" key="7">
    <source>
        <dbReference type="ARBA" id="ARBA00022753"/>
    </source>
</evidence>
<evidence type="ECO:0000256" key="6">
    <source>
        <dbReference type="ARBA" id="ARBA00022737"/>
    </source>
</evidence>
<proteinExistence type="predicted"/>
<dbReference type="GO" id="GO:0006897">
    <property type="term" value="P:endocytosis"/>
    <property type="evidence" value="ECO:0007669"/>
    <property type="project" value="TreeGrafter"/>
</dbReference>
<dbReference type="Proteomes" id="UP000054477">
    <property type="component" value="Unassembled WGS sequence"/>
</dbReference>
<dbReference type="GO" id="GO:0005886">
    <property type="term" value="C:plasma membrane"/>
    <property type="evidence" value="ECO:0007669"/>
    <property type="project" value="TreeGrafter"/>
</dbReference>
<evidence type="ECO:0000256" key="3">
    <source>
        <dbReference type="ARBA" id="ARBA00004413"/>
    </source>
</evidence>
<evidence type="ECO:0000259" key="12">
    <source>
        <dbReference type="PROSITE" id="PS50031"/>
    </source>
</evidence>
<sequence>MPWALSKSEKKNYDDIFRSWDAQNTGFISGHTALEVFGASGLPKDDLARIWTLANIDDRGKLNVQEFHVAMGLIYRSTYLLSSWISTHLTVNASGLNGMPIPDQLPPELIPPSARDLDKSKS</sequence>
<evidence type="ECO:0000256" key="11">
    <source>
        <dbReference type="SAM" id="MobiDB-lite"/>
    </source>
</evidence>
<gene>
    <name evidence="13" type="ORF">K443DRAFT_573410</name>
</gene>
<comment type="subcellular location">
    <subcellularLocation>
        <location evidence="3">Cell membrane</location>
        <topology evidence="3">Peripheral membrane protein</topology>
        <orientation evidence="3">Cytoplasmic side</orientation>
    </subcellularLocation>
    <subcellularLocation>
        <location evidence="2">Cytoplasm</location>
        <location evidence="2">Cytoskeleton</location>
        <location evidence="2">Actin patch</location>
    </subcellularLocation>
    <subcellularLocation>
        <location evidence="1">Endosome membrane</location>
        <topology evidence="1">Peripheral membrane protein</topology>
        <orientation evidence="1">Cytoplasmic side</orientation>
    </subcellularLocation>
</comment>
<dbReference type="PANTHER" id="PTHR11216">
    <property type="entry name" value="EH DOMAIN"/>
    <property type="match status" value="1"/>
</dbReference>
<keyword evidence="7" id="KW-0967">Endosome</keyword>
<evidence type="ECO:0000256" key="1">
    <source>
        <dbReference type="ARBA" id="ARBA00004125"/>
    </source>
</evidence>
<evidence type="ECO:0000256" key="4">
    <source>
        <dbReference type="ARBA" id="ARBA00022490"/>
    </source>
</evidence>
<keyword evidence="6" id="KW-0677">Repeat</keyword>
<dbReference type="SMART" id="SM00027">
    <property type="entry name" value="EH"/>
    <property type="match status" value="1"/>
</dbReference>
<feature type="region of interest" description="Disordered" evidence="11">
    <location>
        <begin position="101"/>
        <end position="122"/>
    </location>
</feature>
<dbReference type="EMBL" id="KN838608">
    <property type="protein sequence ID" value="KIK01372.1"/>
    <property type="molecule type" value="Genomic_DNA"/>
</dbReference>
<dbReference type="Pfam" id="PF12763">
    <property type="entry name" value="EH"/>
    <property type="match status" value="1"/>
</dbReference>
<protein>
    <recommendedName>
        <fullName evidence="12">EH domain-containing protein</fullName>
    </recommendedName>
</protein>
<organism evidence="13 14">
    <name type="scientific">Laccaria amethystina LaAM-08-1</name>
    <dbReference type="NCBI Taxonomy" id="1095629"/>
    <lineage>
        <taxon>Eukaryota</taxon>
        <taxon>Fungi</taxon>
        <taxon>Dikarya</taxon>
        <taxon>Basidiomycota</taxon>
        <taxon>Agaricomycotina</taxon>
        <taxon>Agaricomycetes</taxon>
        <taxon>Agaricomycetidae</taxon>
        <taxon>Agaricales</taxon>
        <taxon>Agaricineae</taxon>
        <taxon>Hydnangiaceae</taxon>
        <taxon>Laccaria</taxon>
    </lineage>
</organism>
<evidence type="ECO:0000256" key="8">
    <source>
        <dbReference type="ARBA" id="ARBA00023054"/>
    </source>
</evidence>
<evidence type="ECO:0000313" key="14">
    <source>
        <dbReference type="Proteomes" id="UP000054477"/>
    </source>
</evidence>
<accession>A0A0C9XUP2</accession>
<reference evidence="14" key="2">
    <citation type="submission" date="2015-01" db="EMBL/GenBank/DDBJ databases">
        <title>Evolutionary Origins and Diversification of the Mycorrhizal Mutualists.</title>
        <authorList>
            <consortium name="DOE Joint Genome Institute"/>
            <consortium name="Mycorrhizal Genomics Consortium"/>
            <person name="Kohler A."/>
            <person name="Kuo A."/>
            <person name="Nagy L.G."/>
            <person name="Floudas D."/>
            <person name="Copeland A."/>
            <person name="Barry K.W."/>
            <person name="Cichocki N."/>
            <person name="Veneault-Fourrey C."/>
            <person name="LaButti K."/>
            <person name="Lindquist E.A."/>
            <person name="Lipzen A."/>
            <person name="Lundell T."/>
            <person name="Morin E."/>
            <person name="Murat C."/>
            <person name="Riley R."/>
            <person name="Ohm R."/>
            <person name="Sun H."/>
            <person name="Tunlid A."/>
            <person name="Henrissat B."/>
            <person name="Grigoriev I.V."/>
            <person name="Hibbett D.S."/>
            <person name="Martin F."/>
        </authorList>
    </citation>
    <scope>NUCLEOTIDE SEQUENCE [LARGE SCALE GENOMIC DNA]</scope>
    <source>
        <strain evidence="14">LaAM-08-1</strain>
    </source>
</reference>
<keyword evidence="5" id="KW-0254">Endocytosis</keyword>
<keyword evidence="4" id="KW-0963">Cytoplasm</keyword>
<dbReference type="Gene3D" id="1.10.238.10">
    <property type="entry name" value="EF-hand"/>
    <property type="match status" value="1"/>
</dbReference>
<reference evidence="13 14" key="1">
    <citation type="submission" date="2014-04" db="EMBL/GenBank/DDBJ databases">
        <authorList>
            <consortium name="DOE Joint Genome Institute"/>
            <person name="Kuo A."/>
            <person name="Kohler A."/>
            <person name="Nagy L.G."/>
            <person name="Floudas D."/>
            <person name="Copeland A."/>
            <person name="Barry K.W."/>
            <person name="Cichocki N."/>
            <person name="Veneault-Fourrey C."/>
            <person name="LaButti K."/>
            <person name="Lindquist E.A."/>
            <person name="Lipzen A."/>
            <person name="Lundell T."/>
            <person name="Morin E."/>
            <person name="Murat C."/>
            <person name="Sun H."/>
            <person name="Tunlid A."/>
            <person name="Henrissat B."/>
            <person name="Grigoriev I.V."/>
            <person name="Hibbett D.S."/>
            <person name="Martin F."/>
            <person name="Nordberg H.P."/>
            <person name="Cantor M.N."/>
            <person name="Hua S.X."/>
        </authorList>
    </citation>
    <scope>NUCLEOTIDE SEQUENCE [LARGE SCALE GENOMIC DNA]</scope>
    <source>
        <strain evidence="13 14">LaAM-08-1</strain>
    </source>
</reference>
<dbReference type="PROSITE" id="PS50031">
    <property type="entry name" value="EH"/>
    <property type="match status" value="1"/>
</dbReference>
<keyword evidence="10" id="KW-0206">Cytoskeleton</keyword>
<evidence type="ECO:0000256" key="2">
    <source>
        <dbReference type="ARBA" id="ARBA00004134"/>
    </source>
</evidence>
<dbReference type="GO" id="GO:0016197">
    <property type="term" value="P:endosomal transport"/>
    <property type="evidence" value="ECO:0007669"/>
    <property type="project" value="TreeGrafter"/>
</dbReference>